<dbReference type="EMBL" id="OW152830">
    <property type="protein sequence ID" value="CAH2048371.1"/>
    <property type="molecule type" value="Genomic_DNA"/>
</dbReference>
<evidence type="ECO:0000313" key="2">
    <source>
        <dbReference type="Proteomes" id="UP000837857"/>
    </source>
</evidence>
<protein>
    <submittedName>
        <fullName evidence="1">Uncharacterized protein</fullName>
    </submittedName>
</protein>
<accession>A0ABN8I5Y4</accession>
<evidence type="ECO:0000313" key="1">
    <source>
        <dbReference type="EMBL" id="CAH2048371.1"/>
    </source>
</evidence>
<dbReference type="Proteomes" id="UP000837857">
    <property type="component" value="Chromosome 18"/>
</dbReference>
<organism evidence="1 2">
    <name type="scientific">Iphiclides podalirius</name>
    <name type="common">scarce swallowtail</name>
    <dbReference type="NCBI Taxonomy" id="110791"/>
    <lineage>
        <taxon>Eukaryota</taxon>
        <taxon>Metazoa</taxon>
        <taxon>Ecdysozoa</taxon>
        <taxon>Arthropoda</taxon>
        <taxon>Hexapoda</taxon>
        <taxon>Insecta</taxon>
        <taxon>Pterygota</taxon>
        <taxon>Neoptera</taxon>
        <taxon>Endopterygota</taxon>
        <taxon>Lepidoptera</taxon>
        <taxon>Glossata</taxon>
        <taxon>Ditrysia</taxon>
        <taxon>Papilionoidea</taxon>
        <taxon>Papilionidae</taxon>
        <taxon>Papilioninae</taxon>
        <taxon>Iphiclides</taxon>
    </lineage>
</organism>
<keyword evidence="2" id="KW-1185">Reference proteome</keyword>
<sequence>MQRHANYTECYLLPVYQATSRVRPEEVSSIYAKLKPAEIPITSVSTKRRPITRPSACTGADIANGPKRGIYTGAHVTVLPRVRTC</sequence>
<proteinExistence type="predicted"/>
<feature type="non-terminal residue" evidence="1">
    <location>
        <position position="85"/>
    </location>
</feature>
<reference evidence="1" key="1">
    <citation type="submission" date="2022-03" db="EMBL/GenBank/DDBJ databases">
        <authorList>
            <person name="Martin H S."/>
        </authorList>
    </citation>
    <scope>NUCLEOTIDE SEQUENCE</scope>
</reference>
<gene>
    <name evidence="1" type="ORF">IPOD504_LOCUS6027</name>
</gene>
<name>A0ABN8I5Y4_9NEOP</name>